<sequence length="54" mass="6065">VARVFKAGGLHFLRGRGRMESWRGVKRAGQACQETRQVTGVGTAHSSRRERGRR</sequence>
<evidence type="ECO:0000313" key="2">
    <source>
        <dbReference type="Proteomes" id="UP000824469"/>
    </source>
</evidence>
<organism evidence="1 2">
    <name type="scientific">Taxus chinensis</name>
    <name type="common">Chinese yew</name>
    <name type="synonym">Taxus wallichiana var. chinensis</name>
    <dbReference type="NCBI Taxonomy" id="29808"/>
    <lineage>
        <taxon>Eukaryota</taxon>
        <taxon>Viridiplantae</taxon>
        <taxon>Streptophyta</taxon>
        <taxon>Embryophyta</taxon>
        <taxon>Tracheophyta</taxon>
        <taxon>Spermatophyta</taxon>
        <taxon>Pinopsida</taxon>
        <taxon>Pinidae</taxon>
        <taxon>Conifers II</taxon>
        <taxon>Cupressales</taxon>
        <taxon>Taxaceae</taxon>
        <taxon>Taxus</taxon>
    </lineage>
</organism>
<dbReference type="AlphaFoldDB" id="A0AA38G8M9"/>
<gene>
    <name evidence="1" type="ORF">KI387_020276</name>
</gene>
<dbReference type="EMBL" id="JAHRHJ020000004">
    <property type="protein sequence ID" value="KAH9318507.1"/>
    <property type="molecule type" value="Genomic_DNA"/>
</dbReference>
<feature type="non-terminal residue" evidence="1">
    <location>
        <position position="54"/>
    </location>
</feature>
<name>A0AA38G8M9_TAXCH</name>
<keyword evidence="2" id="KW-1185">Reference proteome</keyword>
<evidence type="ECO:0000313" key="1">
    <source>
        <dbReference type="EMBL" id="KAH9318507.1"/>
    </source>
</evidence>
<comment type="caution">
    <text evidence="1">The sequence shown here is derived from an EMBL/GenBank/DDBJ whole genome shotgun (WGS) entry which is preliminary data.</text>
</comment>
<protein>
    <submittedName>
        <fullName evidence="1">Uncharacterized protein</fullName>
    </submittedName>
</protein>
<reference evidence="1 2" key="1">
    <citation type="journal article" date="2021" name="Nat. Plants">
        <title>The Taxus genome provides insights into paclitaxel biosynthesis.</title>
        <authorList>
            <person name="Xiong X."/>
            <person name="Gou J."/>
            <person name="Liao Q."/>
            <person name="Li Y."/>
            <person name="Zhou Q."/>
            <person name="Bi G."/>
            <person name="Li C."/>
            <person name="Du R."/>
            <person name="Wang X."/>
            <person name="Sun T."/>
            <person name="Guo L."/>
            <person name="Liang H."/>
            <person name="Lu P."/>
            <person name="Wu Y."/>
            <person name="Zhang Z."/>
            <person name="Ro D.K."/>
            <person name="Shang Y."/>
            <person name="Huang S."/>
            <person name="Yan J."/>
        </authorList>
    </citation>
    <scope>NUCLEOTIDE SEQUENCE [LARGE SCALE GENOMIC DNA]</scope>
    <source>
        <strain evidence="1">Ta-2019</strain>
    </source>
</reference>
<feature type="non-terminal residue" evidence="1">
    <location>
        <position position="1"/>
    </location>
</feature>
<proteinExistence type="predicted"/>
<dbReference type="Proteomes" id="UP000824469">
    <property type="component" value="Unassembled WGS sequence"/>
</dbReference>
<accession>A0AA38G8M9</accession>